<proteinExistence type="predicted"/>
<dbReference type="AlphaFoldDB" id="A0A0F4GGI5"/>
<gene>
    <name evidence="3" type="ORF">TI39_contig614g00009</name>
</gene>
<keyword evidence="2" id="KW-0812">Transmembrane</keyword>
<keyword evidence="2" id="KW-0472">Membrane</keyword>
<comment type="caution">
    <text evidence="3">The sequence shown here is derived from an EMBL/GenBank/DDBJ whole genome shotgun (WGS) entry which is preliminary data.</text>
</comment>
<keyword evidence="2" id="KW-1133">Transmembrane helix</keyword>
<evidence type="ECO:0000256" key="2">
    <source>
        <dbReference type="SAM" id="Phobius"/>
    </source>
</evidence>
<protein>
    <submittedName>
        <fullName evidence="3">Uncharacterized protein</fullName>
    </submittedName>
</protein>
<keyword evidence="4" id="KW-1185">Reference proteome</keyword>
<sequence>MDGKALSPAVTASITLGSILGLLLIALIAGSLCWRLRSPRGSQRHRTADSLDGRSYDSNTRERNSDNQERATPSAKDPLVSVNPLSNSLAKSLTGSFPQHAKGWPQDSKRPAQNGSSLALDIATDVVLLLLSACFFTFAILAVVYHKKPVDTHPTAVDRLLDAAKIGPSVFPILFAAVLGRLFKALMNWRLEHGAKLGFLDLLAGSTSAANTILAQIHIGLPSLLGLILLVAWAFSPLGGQATLRVLRLQSSDTLTTNDIMYMTNNITYMSYVSGSLGVLGTLINGLFTAALLGPRRVKESPVDTWNNVKIPMIEYIAQDQQLLINSTWLPVPQDDNVVYSSLIGIPSSTMPSDSRSTFFMEMSYLILDCSNIKMVDQEAGTFFGSQAVVGTSSANGTTTSADRRFMSVVTEEVHYSGIFTNSTASKNISCHRDDPHNVDMDPRLAAYYFWSGSPEEGIELYNTLCSFQTTYVEVEVTCDGPGCRSTRIRNSTLANPARTWTLFDGDQSNCLWWGWFMQLFMNSVTVGRSGAPTPVQGYFLDPNSPASPLRNKGQNPMQLDARTFATRFAQLLNSFMLICAGPYAVSYGFDGDMPGADIEQATKINTAAQLVRSFKIIVCDPAWLTVLLIASVFLLAAGAMSIVLRARRRTPELALNWSTVIRDNPHVPRADTACLLDDLQRSKLLRHTSLMFGDVASDRDVGHLAIGSKDGGSTIMRVRDDRLYY</sequence>
<accession>A0A0F4GGI5</accession>
<feature type="transmembrane region" description="Helical" evidence="2">
    <location>
        <begin position="126"/>
        <end position="146"/>
    </location>
</feature>
<dbReference type="OrthoDB" id="3692311at2759"/>
<reference evidence="3 4" key="1">
    <citation type="submission" date="2015-03" db="EMBL/GenBank/DDBJ databases">
        <title>RNA-seq based gene annotation and comparative genomics of four Zymoseptoria species reveal species-specific pathogenicity related genes and transposable element activity.</title>
        <authorList>
            <person name="Grandaubert J."/>
            <person name="Bhattacharyya A."/>
            <person name="Stukenbrock E.H."/>
        </authorList>
    </citation>
    <scope>NUCLEOTIDE SEQUENCE [LARGE SCALE GENOMIC DNA]</scope>
    <source>
        <strain evidence="3 4">Zb18110</strain>
    </source>
</reference>
<feature type="region of interest" description="Disordered" evidence="1">
    <location>
        <begin position="43"/>
        <end position="81"/>
    </location>
</feature>
<dbReference type="EMBL" id="LAFY01000606">
    <property type="protein sequence ID" value="KJX96554.1"/>
    <property type="molecule type" value="Genomic_DNA"/>
</dbReference>
<dbReference type="STRING" id="1047168.A0A0F4GGI5"/>
<feature type="compositionally biased region" description="Basic and acidic residues" evidence="1">
    <location>
        <begin position="46"/>
        <end position="69"/>
    </location>
</feature>
<dbReference type="Proteomes" id="UP000033647">
    <property type="component" value="Unassembled WGS sequence"/>
</dbReference>
<organism evidence="3 4">
    <name type="scientific">Zymoseptoria brevis</name>
    <dbReference type="NCBI Taxonomy" id="1047168"/>
    <lineage>
        <taxon>Eukaryota</taxon>
        <taxon>Fungi</taxon>
        <taxon>Dikarya</taxon>
        <taxon>Ascomycota</taxon>
        <taxon>Pezizomycotina</taxon>
        <taxon>Dothideomycetes</taxon>
        <taxon>Dothideomycetidae</taxon>
        <taxon>Mycosphaerellales</taxon>
        <taxon>Mycosphaerellaceae</taxon>
        <taxon>Zymoseptoria</taxon>
    </lineage>
</organism>
<evidence type="ECO:0000313" key="3">
    <source>
        <dbReference type="EMBL" id="KJX96554.1"/>
    </source>
</evidence>
<feature type="transmembrane region" description="Helical" evidence="2">
    <location>
        <begin position="12"/>
        <end position="36"/>
    </location>
</feature>
<name>A0A0F4GGI5_9PEZI</name>
<feature type="transmembrane region" description="Helical" evidence="2">
    <location>
        <begin position="267"/>
        <end position="293"/>
    </location>
</feature>
<evidence type="ECO:0000313" key="4">
    <source>
        <dbReference type="Proteomes" id="UP000033647"/>
    </source>
</evidence>
<feature type="transmembrane region" description="Helical" evidence="2">
    <location>
        <begin position="166"/>
        <end position="187"/>
    </location>
</feature>
<evidence type="ECO:0000256" key="1">
    <source>
        <dbReference type="SAM" id="MobiDB-lite"/>
    </source>
</evidence>
<feature type="transmembrane region" description="Helical" evidence="2">
    <location>
        <begin position="623"/>
        <end position="645"/>
    </location>
</feature>